<dbReference type="Pfam" id="PF01370">
    <property type="entry name" value="Epimerase"/>
    <property type="match status" value="1"/>
</dbReference>
<dbReference type="PANTHER" id="PTHR43574">
    <property type="entry name" value="EPIMERASE-RELATED"/>
    <property type="match status" value="1"/>
</dbReference>
<protein>
    <submittedName>
        <fullName evidence="3">NAD-dependent epimerase/dehydratase family protein</fullName>
    </submittedName>
</protein>
<evidence type="ECO:0000313" key="3">
    <source>
        <dbReference type="EMBL" id="RFC63953.1"/>
    </source>
</evidence>
<dbReference type="EMBL" id="QURN01000021">
    <property type="protein sequence ID" value="RFC63953.1"/>
    <property type="molecule type" value="Genomic_DNA"/>
</dbReference>
<reference evidence="4" key="1">
    <citation type="submission" date="2018-08" db="EMBL/GenBank/DDBJ databases">
        <authorList>
            <person name="Im W.T."/>
        </authorList>
    </citation>
    <scope>NUCLEOTIDE SEQUENCE [LARGE SCALE GENOMIC DNA]</scope>
    <source>
        <strain evidence="4">LA-28</strain>
    </source>
</reference>
<keyword evidence="4" id="KW-1185">Reference proteome</keyword>
<name>A0A371X405_9HYPH</name>
<dbReference type="InterPro" id="IPR036291">
    <property type="entry name" value="NAD(P)-bd_dom_sf"/>
</dbReference>
<evidence type="ECO:0000313" key="4">
    <source>
        <dbReference type="Proteomes" id="UP000262379"/>
    </source>
</evidence>
<dbReference type="AlphaFoldDB" id="A0A371X405"/>
<feature type="domain" description="NAD-dependent epimerase/dehydratase" evidence="2">
    <location>
        <begin position="3"/>
        <end position="251"/>
    </location>
</feature>
<evidence type="ECO:0000259" key="2">
    <source>
        <dbReference type="Pfam" id="PF01370"/>
    </source>
</evidence>
<accession>A0A371X405</accession>
<evidence type="ECO:0000256" key="1">
    <source>
        <dbReference type="ARBA" id="ARBA00023027"/>
    </source>
</evidence>
<dbReference type="InterPro" id="IPR001509">
    <property type="entry name" value="Epimerase_deHydtase"/>
</dbReference>
<keyword evidence="1" id="KW-0520">NAD</keyword>
<dbReference type="Gene3D" id="3.40.50.720">
    <property type="entry name" value="NAD(P)-binding Rossmann-like Domain"/>
    <property type="match status" value="1"/>
</dbReference>
<dbReference type="RefSeq" id="WP_116625654.1">
    <property type="nucleotide sequence ID" value="NZ_QURN01000021.1"/>
</dbReference>
<dbReference type="PRINTS" id="PR01713">
    <property type="entry name" value="NUCEPIMERASE"/>
</dbReference>
<gene>
    <name evidence="3" type="ORF">DY251_19915</name>
</gene>
<dbReference type="SUPFAM" id="SSF51735">
    <property type="entry name" value="NAD(P)-binding Rossmann-fold domains"/>
    <property type="match status" value="1"/>
</dbReference>
<organism evidence="3 4">
    <name type="scientific">Mesorhizobium denitrificans</name>
    <dbReference type="NCBI Taxonomy" id="2294114"/>
    <lineage>
        <taxon>Bacteria</taxon>
        <taxon>Pseudomonadati</taxon>
        <taxon>Pseudomonadota</taxon>
        <taxon>Alphaproteobacteria</taxon>
        <taxon>Hyphomicrobiales</taxon>
        <taxon>Phyllobacteriaceae</taxon>
        <taxon>Mesorhizobium</taxon>
    </lineage>
</organism>
<proteinExistence type="predicted"/>
<comment type="caution">
    <text evidence="3">The sequence shown here is derived from an EMBL/GenBank/DDBJ whole genome shotgun (WGS) entry which is preliminary data.</text>
</comment>
<dbReference type="Proteomes" id="UP000262379">
    <property type="component" value="Unassembled WGS sequence"/>
</dbReference>
<sequence>MKILLTGAAGFIGHHTAVRLLERGDTVVGIDNLNDYYPVSLKQDRLTITEQYRGFRFMRLDIGTPDLFEAIGASVEDADVIVHLAAQAGVRYSMQNPYAYVHSNVMGQVAIMELAAKLPKHPPVVYASSSSAYGMGEKTPFSESARADKPISVYAATKRAGEMLAHVYEELHGIRSTGLRFFTVYGRYGRPDMAPWLFTDAILNGEPISVFNNGDMLRDFTHVSDIVSGVVGAIDRAADAKLPLEPVYNLGNNKPVKLADFIAVIESAAGREAIKEFKPKPPGDVTVTYADIELAERDLGFSPKTRIEAGMTDFVDWFRGYNRRGGV</sequence>